<feature type="non-terminal residue" evidence="5">
    <location>
        <position position="1"/>
    </location>
</feature>
<feature type="repeat" description="TPR" evidence="3">
    <location>
        <begin position="106"/>
        <end position="139"/>
    </location>
</feature>
<sequence>ALQGDTSEAHELYQEGVELEKGSIFGNMALSWFNHDIKNYDSALEYAKKGRDLTNKYNKKTGSKLDRVLRSFELCMANCYLNIGAKFHDEAMSIYQKIRQKDCNNMMALHGIGKILSARGKFEESIKVFEEALELDTRDHISKSELAWIYFLLENYEEAIQLISEAIEICDGSALYHYQTSINDFAYVPLDHNSTGENRRDKKYAYSQFISSLKLDVQFSKSFTYLGHYYRLIEKNPVKAKSCYQKAISIDAQDEEAGTQLGEFYRSSGEKDLALGIYHAAIQANPRAGWALRQLGFFKLADGNNAEAITDLQDALKIDAKDVSCWEGLADAYMREGRYTSSMKAFARAIELDPSSVYAHFQIANIKQKLGMFDESIDQYKLTIEKARLKGDQSHLPSAKGIGDCYLASAKEYFYSGFYGRAAELLADGLLIMDQTVKEYHEHICLWKLIGDLCMTATLLPNYLHLMPLDSIKNLIGISRRLDLDEKLHLHKETDKFGLNLCENSDADNILNLDLILVLLTCGCFAYKYAIVLGGNRPDTAPPLWYDLGITYYKIFESYSRKDEASDSLLSSGYINAAVKCTKMALKFEPTNSNFWNALGIITISVNAKISQHAFIKAIKYSPKNPMIWANLGFLYLIHSDLELANQAFLNSRSLDPDYPLAWVGLAHVANLWGTDEAPGLFEHAYEISGGHVLDADYGFASLAFSQYKKSSTFHKSSLISPLFALKKLVEQDSNDSASLNLLGLLYEWLDQPQKSAESFNGAIMALEQKIRQLEQLASVQYDEGDDEKNLLSSKLNPFIKKLAYVQGNLGRVLCGAGDFDQSIKAYIEALNLIERQEDSESLSMMSFRIYTILGAGLAYYFSDDLVNSLKMFEDALEKTEGAMQMLEQKRSSDDIYGIGEVRKDVAVLLSQVLWALEGEEQRQMAREELFKCIEENTNHLPAMFGLCAMGLLQDDQTLIEATLTAMNNLPIKITDKLDRNRDVNFLRSRYFLLQGSIEEATDSLSKAVLLKPHDLINWTSLSSLLVSTTTPVASVSISSTALELISNPRSSAAKNLQIEE</sequence>
<accession>A0A9N9EWM2</accession>
<dbReference type="PANTHER" id="PTHR15704:SF7">
    <property type="entry name" value="SUPERKILLER COMPLEX PROTEIN 3"/>
    <property type="match status" value="1"/>
</dbReference>
<feature type="coiled-coil region" evidence="4">
    <location>
        <begin position="757"/>
        <end position="784"/>
    </location>
</feature>
<keyword evidence="4" id="KW-0175">Coiled coil</keyword>
<evidence type="ECO:0000256" key="1">
    <source>
        <dbReference type="ARBA" id="ARBA00022737"/>
    </source>
</evidence>
<dbReference type="GO" id="GO:0055087">
    <property type="term" value="C:Ski complex"/>
    <property type="evidence" value="ECO:0007669"/>
    <property type="project" value="InterPro"/>
</dbReference>
<protein>
    <submittedName>
        <fullName evidence="5">12774_t:CDS:1</fullName>
    </submittedName>
</protein>
<keyword evidence="1" id="KW-0677">Repeat</keyword>
<feature type="repeat" description="TPR" evidence="3">
    <location>
        <begin position="255"/>
        <end position="288"/>
    </location>
</feature>
<dbReference type="SMART" id="SM00028">
    <property type="entry name" value="TPR"/>
    <property type="match status" value="12"/>
</dbReference>
<dbReference type="Pfam" id="PF13432">
    <property type="entry name" value="TPR_16"/>
    <property type="match status" value="1"/>
</dbReference>
<dbReference type="InterPro" id="IPR039226">
    <property type="entry name" value="Ski3/TTC37"/>
</dbReference>
<comment type="caution">
    <text evidence="5">The sequence shown here is derived from an EMBL/GenBank/DDBJ whole genome shotgun (WGS) entry which is preliminary data.</text>
</comment>
<evidence type="ECO:0000313" key="6">
    <source>
        <dbReference type="Proteomes" id="UP000789342"/>
    </source>
</evidence>
<gene>
    <name evidence="5" type="ORF">AMORRO_LOCUS11832</name>
</gene>
<dbReference type="Pfam" id="PF13414">
    <property type="entry name" value="TPR_11"/>
    <property type="match status" value="1"/>
</dbReference>
<feature type="repeat" description="TPR" evidence="3">
    <location>
        <begin position="323"/>
        <end position="356"/>
    </location>
</feature>
<evidence type="ECO:0000313" key="5">
    <source>
        <dbReference type="EMBL" id="CAG8695505.1"/>
    </source>
</evidence>
<dbReference type="PANTHER" id="PTHR15704">
    <property type="entry name" value="SUPERKILLER 3 PROTEIN-RELATED"/>
    <property type="match status" value="1"/>
</dbReference>
<proteinExistence type="predicted"/>
<evidence type="ECO:0000256" key="2">
    <source>
        <dbReference type="ARBA" id="ARBA00022803"/>
    </source>
</evidence>
<feature type="non-terminal residue" evidence="5">
    <location>
        <position position="1061"/>
    </location>
</feature>
<evidence type="ECO:0000256" key="4">
    <source>
        <dbReference type="SAM" id="Coils"/>
    </source>
</evidence>
<dbReference type="AlphaFoldDB" id="A0A9N9EWM2"/>
<dbReference type="InterPro" id="IPR011990">
    <property type="entry name" value="TPR-like_helical_dom_sf"/>
</dbReference>
<evidence type="ECO:0000256" key="3">
    <source>
        <dbReference type="PROSITE-ProRule" id="PRU00339"/>
    </source>
</evidence>
<dbReference type="Proteomes" id="UP000789342">
    <property type="component" value="Unassembled WGS sequence"/>
</dbReference>
<dbReference type="InterPro" id="IPR019734">
    <property type="entry name" value="TPR_rpt"/>
</dbReference>
<dbReference type="OrthoDB" id="421075at2759"/>
<organism evidence="5 6">
    <name type="scientific">Acaulospora morrowiae</name>
    <dbReference type="NCBI Taxonomy" id="94023"/>
    <lineage>
        <taxon>Eukaryota</taxon>
        <taxon>Fungi</taxon>
        <taxon>Fungi incertae sedis</taxon>
        <taxon>Mucoromycota</taxon>
        <taxon>Glomeromycotina</taxon>
        <taxon>Glomeromycetes</taxon>
        <taxon>Diversisporales</taxon>
        <taxon>Acaulosporaceae</taxon>
        <taxon>Acaulospora</taxon>
    </lineage>
</organism>
<name>A0A9N9EWM2_9GLOM</name>
<reference evidence="5" key="1">
    <citation type="submission" date="2021-06" db="EMBL/GenBank/DDBJ databases">
        <authorList>
            <person name="Kallberg Y."/>
            <person name="Tangrot J."/>
            <person name="Rosling A."/>
        </authorList>
    </citation>
    <scope>NUCLEOTIDE SEQUENCE</scope>
    <source>
        <strain evidence="5">CL551</strain>
    </source>
</reference>
<dbReference type="Gene3D" id="1.25.40.10">
    <property type="entry name" value="Tetratricopeptide repeat domain"/>
    <property type="match status" value="4"/>
</dbReference>
<keyword evidence="2 3" id="KW-0802">TPR repeat</keyword>
<feature type="repeat" description="TPR" evidence="3">
    <location>
        <begin position="804"/>
        <end position="837"/>
    </location>
</feature>
<dbReference type="PROSITE" id="PS50005">
    <property type="entry name" value="TPR"/>
    <property type="match status" value="5"/>
</dbReference>
<keyword evidence="6" id="KW-1185">Reference proteome</keyword>
<feature type="repeat" description="TPR" evidence="3">
    <location>
        <begin position="626"/>
        <end position="659"/>
    </location>
</feature>
<dbReference type="SUPFAM" id="SSF48452">
    <property type="entry name" value="TPR-like"/>
    <property type="match status" value="4"/>
</dbReference>
<dbReference type="GO" id="GO:0006401">
    <property type="term" value="P:RNA catabolic process"/>
    <property type="evidence" value="ECO:0007669"/>
    <property type="project" value="InterPro"/>
</dbReference>
<dbReference type="EMBL" id="CAJVPV010015994">
    <property type="protein sequence ID" value="CAG8695505.1"/>
    <property type="molecule type" value="Genomic_DNA"/>
</dbReference>